<reference evidence="1 2" key="1">
    <citation type="submission" date="2014-04" db="EMBL/GenBank/DDBJ databases">
        <authorList>
            <consortium name="DOE Joint Genome Institute"/>
            <person name="Kuo A."/>
            <person name="Kohler A."/>
            <person name="Jargeat P."/>
            <person name="Nagy L.G."/>
            <person name="Floudas D."/>
            <person name="Copeland A."/>
            <person name="Barry K.W."/>
            <person name="Cichocki N."/>
            <person name="Veneault-Fourrey C."/>
            <person name="LaButti K."/>
            <person name="Lindquist E.A."/>
            <person name="Lipzen A."/>
            <person name="Lundell T."/>
            <person name="Morin E."/>
            <person name="Murat C."/>
            <person name="Sun H."/>
            <person name="Tunlid A."/>
            <person name="Henrissat B."/>
            <person name="Grigoriev I.V."/>
            <person name="Hibbett D.S."/>
            <person name="Martin F."/>
            <person name="Nordberg H.P."/>
            <person name="Cantor M.N."/>
            <person name="Hua S.X."/>
        </authorList>
    </citation>
    <scope>NUCLEOTIDE SEQUENCE [LARGE SCALE GENOMIC DNA]</scope>
    <source>
        <strain evidence="1 2">Ve08.2h10</strain>
    </source>
</reference>
<name>A0A0D0DD83_9AGAM</name>
<keyword evidence="2" id="KW-1185">Reference proteome</keyword>
<dbReference type="EMBL" id="KN825652">
    <property type="protein sequence ID" value="KIK82256.1"/>
    <property type="molecule type" value="Genomic_DNA"/>
</dbReference>
<evidence type="ECO:0000313" key="1">
    <source>
        <dbReference type="EMBL" id="KIK82256.1"/>
    </source>
</evidence>
<dbReference type="InParanoid" id="A0A0D0DD83"/>
<accession>A0A0D0DD83</accession>
<proteinExistence type="predicted"/>
<reference evidence="2" key="2">
    <citation type="submission" date="2015-01" db="EMBL/GenBank/DDBJ databases">
        <title>Evolutionary Origins and Diversification of the Mycorrhizal Mutualists.</title>
        <authorList>
            <consortium name="DOE Joint Genome Institute"/>
            <consortium name="Mycorrhizal Genomics Consortium"/>
            <person name="Kohler A."/>
            <person name="Kuo A."/>
            <person name="Nagy L.G."/>
            <person name="Floudas D."/>
            <person name="Copeland A."/>
            <person name="Barry K.W."/>
            <person name="Cichocki N."/>
            <person name="Veneault-Fourrey C."/>
            <person name="LaButti K."/>
            <person name="Lindquist E.A."/>
            <person name="Lipzen A."/>
            <person name="Lundell T."/>
            <person name="Morin E."/>
            <person name="Murat C."/>
            <person name="Riley R."/>
            <person name="Ohm R."/>
            <person name="Sun H."/>
            <person name="Tunlid A."/>
            <person name="Henrissat B."/>
            <person name="Grigoriev I.V."/>
            <person name="Hibbett D.S."/>
            <person name="Martin F."/>
        </authorList>
    </citation>
    <scope>NUCLEOTIDE SEQUENCE [LARGE SCALE GENOMIC DNA]</scope>
    <source>
        <strain evidence="2">Ve08.2h10</strain>
    </source>
</reference>
<feature type="non-terminal residue" evidence="1">
    <location>
        <position position="50"/>
    </location>
</feature>
<dbReference type="AlphaFoldDB" id="A0A0D0DD83"/>
<gene>
    <name evidence="1" type="ORF">PAXRUDRAFT_832314</name>
</gene>
<sequence>MSNTSTKSVDRTPNSLLTISGHEDYLWNNVAFWRRTCRPLDVGARERCMI</sequence>
<dbReference type="HOGENOM" id="CLU_3129859_0_0_1"/>
<dbReference type="Proteomes" id="UP000054538">
    <property type="component" value="Unassembled WGS sequence"/>
</dbReference>
<evidence type="ECO:0000313" key="2">
    <source>
        <dbReference type="Proteomes" id="UP000054538"/>
    </source>
</evidence>
<protein>
    <submittedName>
        <fullName evidence="1">Uncharacterized protein</fullName>
    </submittedName>
</protein>
<organism evidence="1 2">
    <name type="scientific">Paxillus rubicundulus Ve08.2h10</name>
    <dbReference type="NCBI Taxonomy" id="930991"/>
    <lineage>
        <taxon>Eukaryota</taxon>
        <taxon>Fungi</taxon>
        <taxon>Dikarya</taxon>
        <taxon>Basidiomycota</taxon>
        <taxon>Agaricomycotina</taxon>
        <taxon>Agaricomycetes</taxon>
        <taxon>Agaricomycetidae</taxon>
        <taxon>Boletales</taxon>
        <taxon>Paxilineae</taxon>
        <taxon>Paxillaceae</taxon>
        <taxon>Paxillus</taxon>
    </lineage>
</organism>